<gene>
    <name evidence="1" type="ORF">Tsubulata_007178</name>
</gene>
<keyword evidence="2" id="KW-1185">Reference proteome</keyword>
<evidence type="ECO:0000313" key="1">
    <source>
        <dbReference type="EMBL" id="KAJ4824875.1"/>
    </source>
</evidence>
<sequence>MLDGPNDTRLDLVRPKDNELDLDGLNDNELDLVGPTDTGLDKRCRVYPEANWIGRRSRLMPVKATAIDLAANTEQGHLPTPETNSLLGLSFDCRYIQIEFEFDPKLHGRELIFEEVKKLIPVLNHPLDECFKLAIT</sequence>
<reference evidence="1" key="2">
    <citation type="journal article" date="2023" name="Plants (Basel)">
        <title>Annotation of the Turnera subulata (Passifloraceae) Draft Genome Reveals the S-Locus Evolved after the Divergence of Turneroideae from Passifloroideae in a Stepwise Manner.</title>
        <authorList>
            <person name="Henning P.M."/>
            <person name="Roalson E.H."/>
            <person name="Mir W."/>
            <person name="McCubbin A.G."/>
            <person name="Shore J.S."/>
        </authorList>
    </citation>
    <scope>NUCLEOTIDE SEQUENCE</scope>
    <source>
        <strain evidence="1">F60SS</strain>
    </source>
</reference>
<name>A0A9Q0F4K1_9ROSI</name>
<evidence type="ECO:0000313" key="2">
    <source>
        <dbReference type="Proteomes" id="UP001141552"/>
    </source>
</evidence>
<dbReference type="AlphaFoldDB" id="A0A9Q0F4K1"/>
<reference evidence="1" key="1">
    <citation type="submission" date="2022-02" db="EMBL/GenBank/DDBJ databases">
        <authorList>
            <person name="Henning P.M."/>
            <person name="McCubbin A.G."/>
            <person name="Shore J.S."/>
        </authorList>
    </citation>
    <scope>NUCLEOTIDE SEQUENCE</scope>
    <source>
        <strain evidence="1">F60SS</strain>
        <tissue evidence="1">Leaves</tissue>
    </source>
</reference>
<accession>A0A9Q0F4K1</accession>
<dbReference type="EMBL" id="JAKUCV010007068">
    <property type="protein sequence ID" value="KAJ4824875.1"/>
    <property type="molecule type" value="Genomic_DNA"/>
</dbReference>
<organism evidence="1 2">
    <name type="scientific">Turnera subulata</name>
    <dbReference type="NCBI Taxonomy" id="218843"/>
    <lineage>
        <taxon>Eukaryota</taxon>
        <taxon>Viridiplantae</taxon>
        <taxon>Streptophyta</taxon>
        <taxon>Embryophyta</taxon>
        <taxon>Tracheophyta</taxon>
        <taxon>Spermatophyta</taxon>
        <taxon>Magnoliopsida</taxon>
        <taxon>eudicotyledons</taxon>
        <taxon>Gunneridae</taxon>
        <taxon>Pentapetalae</taxon>
        <taxon>rosids</taxon>
        <taxon>fabids</taxon>
        <taxon>Malpighiales</taxon>
        <taxon>Passifloraceae</taxon>
        <taxon>Turnera</taxon>
    </lineage>
</organism>
<proteinExistence type="predicted"/>
<dbReference type="Proteomes" id="UP001141552">
    <property type="component" value="Unassembled WGS sequence"/>
</dbReference>
<comment type="caution">
    <text evidence="1">The sequence shown here is derived from an EMBL/GenBank/DDBJ whole genome shotgun (WGS) entry which is preliminary data.</text>
</comment>
<protein>
    <submittedName>
        <fullName evidence="1">Uncharacterized protein</fullName>
    </submittedName>
</protein>